<keyword evidence="1" id="KW-0732">Signal</keyword>
<keyword evidence="3" id="KW-1185">Reference proteome</keyword>
<reference evidence="2 3" key="1">
    <citation type="submission" date="2019-05" db="EMBL/GenBank/DDBJ databases">
        <title>Mikania micrantha, genome provides insights into the molecular mechanism of rapid growth.</title>
        <authorList>
            <person name="Liu B."/>
        </authorList>
    </citation>
    <scope>NUCLEOTIDE SEQUENCE [LARGE SCALE GENOMIC DNA]</scope>
    <source>
        <strain evidence="2">NLD-2019</strain>
        <tissue evidence="2">Leaf</tissue>
    </source>
</reference>
<feature type="signal peptide" evidence="1">
    <location>
        <begin position="1"/>
        <end position="25"/>
    </location>
</feature>
<gene>
    <name evidence="2" type="ORF">E3N88_15020</name>
</gene>
<evidence type="ECO:0000313" key="3">
    <source>
        <dbReference type="Proteomes" id="UP000326396"/>
    </source>
</evidence>
<dbReference type="Proteomes" id="UP000326396">
    <property type="component" value="Linkage Group LG15"/>
</dbReference>
<dbReference type="OrthoDB" id="1686201at2759"/>
<comment type="caution">
    <text evidence="2">The sequence shown here is derived from an EMBL/GenBank/DDBJ whole genome shotgun (WGS) entry which is preliminary data.</text>
</comment>
<proteinExistence type="predicted"/>
<evidence type="ECO:0000313" key="2">
    <source>
        <dbReference type="EMBL" id="KAD5803660.1"/>
    </source>
</evidence>
<dbReference type="Gene3D" id="1.10.287.700">
    <property type="entry name" value="Helix hairpin bin"/>
    <property type="match status" value="1"/>
</dbReference>
<dbReference type="EMBL" id="SZYD01000007">
    <property type="protein sequence ID" value="KAD5803660.1"/>
    <property type="molecule type" value="Genomic_DNA"/>
</dbReference>
<accession>A0A5N6P342</accession>
<dbReference type="AlphaFoldDB" id="A0A5N6P342"/>
<feature type="chain" id="PRO_5024432710" evidence="1">
    <location>
        <begin position="26"/>
        <end position="193"/>
    </location>
</feature>
<sequence length="193" mass="21907">MMAWMGRNIWPSTLMGLGFLGRLHSHESFCRLVYLNSWPSSPNRVGYGRIKTWSNRGGRLRWCRRVGGGRRMEMGEWLGGWLRMSKARMEVGPGRIGGCRMGRPANERPRAFVAASKPLLKEKTDEKIDQTCQDVTEAADKVKEGFTEVVSNIKNEIKGKLSEAKESLTKRARENVVDVVAQKTKEKVKKNLK</sequence>
<organism evidence="2 3">
    <name type="scientific">Mikania micrantha</name>
    <name type="common">bitter vine</name>
    <dbReference type="NCBI Taxonomy" id="192012"/>
    <lineage>
        <taxon>Eukaryota</taxon>
        <taxon>Viridiplantae</taxon>
        <taxon>Streptophyta</taxon>
        <taxon>Embryophyta</taxon>
        <taxon>Tracheophyta</taxon>
        <taxon>Spermatophyta</taxon>
        <taxon>Magnoliopsida</taxon>
        <taxon>eudicotyledons</taxon>
        <taxon>Gunneridae</taxon>
        <taxon>Pentapetalae</taxon>
        <taxon>asterids</taxon>
        <taxon>campanulids</taxon>
        <taxon>Asterales</taxon>
        <taxon>Asteraceae</taxon>
        <taxon>Asteroideae</taxon>
        <taxon>Heliantheae alliance</taxon>
        <taxon>Eupatorieae</taxon>
        <taxon>Mikania</taxon>
    </lineage>
</organism>
<protein>
    <submittedName>
        <fullName evidence="2">Uncharacterized protein</fullName>
    </submittedName>
</protein>
<evidence type="ECO:0000256" key="1">
    <source>
        <dbReference type="SAM" id="SignalP"/>
    </source>
</evidence>
<name>A0A5N6P342_9ASTR</name>